<dbReference type="Pfam" id="PF13692">
    <property type="entry name" value="Glyco_trans_1_4"/>
    <property type="match status" value="1"/>
</dbReference>
<evidence type="ECO:0000256" key="3">
    <source>
        <dbReference type="ARBA" id="ARBA00022679"/>
    </source>
</evidence>
<reference evidence="6 7" key="1">
    <citation type="submission" date="2017-10" db="EMBL/GenBank/DDBJ databases">
        <title>Sequencing the genomes of 1000 actinobacteria strains.</title>
        <authorList>
            <person name="Klenk H.-P."/>
        </authorList>
    </citation>
    <scope>NUCLEOTIDE SEQUENCE [LARGE SCALE GENOMIC DNA]</scope>
    <source>
        <strain evidence="6 7">DSM 18966</strain>
    </source>
</reference>
<feature type="region of interest" description="Disordered" evidence="4">
    <location>
        <begin position="370"/>
        <end position="392"/>
    </location>
</feature>
<evidence type="ECO:0000259" key="5">
    <source>
        <dbReference type="Pfam" id="PF13579"/>
    </source>
</evidence>
<dbReference type="EMBL" id="PDJG01000001">
    <property type="protein sequence ID" value="PFG32506.1"/>
    <property type="molecule type" value="Genomic_DNA"/>
</dbReference>
<evidence type="ECO:0000256" key="2">
    <source>
        <dbReference type="ARBA" id="ARBA00022676"/>
    </source>
</evidence>
<dbReference type="Proteomes" id="UP000225548">
    <property type="component" value="Unassembled WGS sequence"/>
</dbReference>
<dbReference type="OrthoDB" id="3657271at2"/>
<dbReference type="RefSeq" id="WP_098453864.1">
    <property type="nucleotide sequence ID" value="NZ_PDJG01000001.1"/>
</dbReference>
<dbReference type="AlphaFoldDB" id="A0A2A9E1I5"/>
<dbReference type="SUPFAM" id="SSF53756">
    <property type="entry name" value="UDP-Glycosyltransferase/glycogen phosphorylase"/>
    <property type="match status" value="1"/>
</dbReference>
<dbReference type="GO" id="GO:1901137">
    <property type="term" value="P:carbohydrate derivative biosynthetic process"/>
    <property type="evidence" value="ECO:0007669"/>
    <property type="project" value="UniProtKB-ARBA"/>
</dbReference>
<proteinExistence type="predicted"/>
<dbReference type="PANTHER" id="PTHR45947:SF3">
    <property type="entry name" value="SULFOQUINOVOSYL TRANSFERASE SQD2"/>
    <property type="match status" value="1"/>
</dbReference>
<dbReference type="Pfam" id="PF13579">
    <property type="entry name" value="Glyco_trans_4_4"/>
    <property type="match status" value="1"/>
</dbReference>
<dbReference type="GO" id="GO:0016758">
    <property type="term" value="F:hexosyltransferase activity"/>
    <property type="evidence" value="ECO:0007669"/>
    <property type="project" value="TreeGrafter"/>
</dbReference>
<accession>A0A2A9E1I5</accession>
<dbReference type="PANTHER" id="PTHR45947">
    <property type="entry name" value="SULFOQUINOVOSYL TRANSFERASE SQD2"/>
    <property type="match status" value="1"/>
</dbReference>
<dbReference type="InterPro" id="IPR028098">
    <property type="entry name" value="Glyco_trans_4-like_N"/>
</dbReference>
<dbReference type="InterPro" id="IPR050194">
    <property type="entry name" value="Glycosyltransferase_grp1"/>
</dbReference>
<protein>
    <recommendedName>
        <fullName evidence="1">D-inositol 3-phosphate glycosyltransferase</fullName>
    </recommendedName>
</protein>
<name>A0A2A9E1I5_9MICO</name>
<organism evidence="6 7">
    <name type="scientific">Sanguibacter antarcticus</name>
    <dbReference type="NCBI Taxonomy" id="372484"/>
    <lineage>
        <taxon>Bacteria</taxon>
        <taxon>Bacillati</taxon>
        <taxon>Actinomycetota</taxon>
        <taxon>Actinomycetes</taxon>
        <taxon>Micrococcales</taxon>
        <taxon>Sanguibacteraceae</taxon>
        <taxon>Sanguibacter</taxon>
    </lineage>
</organism>
<feature type="compositionally biased region" description="Low complexity" evidence="4">
    <location>
        <begin position="374"/>
        <end position="385"/>
    </location>
</feature>
<gene>
    <name evidence="6" type="ORF">ATL42_0346</name>
</gene>
<keyword evidence="2" id="KW-0328">Glycosyltransferase</keyword>
<evidence type="ECO:0000256" key="1">
    <source>
        <dbReference type="ARBA" id="ARBA00021292"/>
    </source>
</evidence>
<keyword evidence="7" id="KW-1185">Reference proteome</keyword>
<keyword evidence="3 6" id="KW-0808">Transferase</keyword>
<evidence type="ECO:0000256" key="4">
    <source>
        <dbReference type="SAM" id="MobiDB-lite"/>
    </source>
</evidence>
<feature type="domain" description="Glycosyltransferase subfamily 4-like N-terminal" evidence="5">
    <location>
        <begin position="28"/>
        <end position="194"/>
    </location>
</feature>
<sequence length="423" mass="44089">MPPVERPAVRVLLVSRIFAPEPAAASFRLRALTDALDDAGARVTVLTTTTSRAMAGTPDGTRDGVRVRRWPVLRDSAGYVRGYVQYMSFDVPVFFRVLFARGVDVVVNEPPPTTGFMVRLACALRRTPYVYYVCDILGDAVGATSAPGLVVRAVRAIEGWAWRGARALLSVSGGVTRRLAELGVRGSVHEVGNGIDTEAFSASGDAVVLPSGDGAGADDGAGAPFFVYAGTASEVHGAGIFARAMLLVHAQDPRARLVFIGQGAEKAAIADECTSLPPGTVTFLPQAPPHEVARWLRGAVASLASVRPGGGYDFSFPTKVYASVACGTPAVYAGIGPARTLVSDEHLGWAVDYEDGAVADAMLAALEAHDRGPDGAAGPDGAVADGEPRERRQERLASWAAQNASLAGVARAAALVVIEAADR</sequence>
<evidence type="ECO:0000313" key="7">
    <source>
        <dbReference type="Proteomes" id="UP000225548"/>
    </source>
</evidence>
<comment type="caution">
    <text evidence="6">The sequence shown here is derived from an EMBL/GenBank/DDBJ whole genome shotgun (WGS) entry which is preliminary data.</text>
</comment>
<evidence type="ECO:0000313" key="6">
    <source>
        <dbReference type="EMBL" id="PFG32506.1"/>
    </source>
</evidence>
<dbReference type="CDD" id="cd03794">
    <property type="entry name" value="GT4_WbuB-like"/>
    <property type="match status" value="1"/>
</dbReference>
<dbReference type="Gene3D" id="3.40.50.2000">
    <property type="entry name" value="Glycogen Phosphorylase B"/>
    <property type="match status" value="2"/>
</dbReference>